<evidence type="ECO:0000256" key="1">
    <source>
        <dbReference type="SAM" id="MobiDB-lite"/>
    </source>
</evidence>
<feature type="compositionally biased region" description="Low complexity" evidence="1">
    <location>
        <begin position="82"/>
        <end position="92"/>
    </location>
</feature>
<name>A0A812ME20_9DINO</name>
<gene>
    <name evidence="2" type="primary">plbB</name>
    <name evidence="2" type="ORF">SNAT2548_LOCUS13899</name>
</gene>
<dbReference type="EMBL" id="CAJNDS010001535">
    <property type="protein sequence ID" value="CAE7264076.1"/>
    <property type="molecule type" value="Genomic_DNA"/>
</dbReference>
<evidence type="ECO:0000313" key="2">
    <source>
        <dbReference type="EMBL" id="CAE7264076.1"/>
    </source>
</evidence>
<evidence type="ECO:0000313" key="3">
    <source>
        <dbReference type="Proteomes" id="UP000604046"/>
    </source>
</evidence>
<dbReference type="OrthoDB" id="438355at2759"/>
<proteinExistence type="predicted"/>
<dbReference type="Proteomes" id="UP000604046">
    <property type="component" value="Unassembled WGS sequence"/>
</dbReference>
<organism evidence="2 3">
    <name type="scientific">Symbiodinium natans</name>
    <dbReference type="NCBI Taxonomy" id="878477"/>
    <lineage>
        <taxon>Eukaryota</taxon>
        <taxon>Sar</taxon>
        <taxon>Alveolata</taxon>
        <taxon>Dinophyceae</taxon>
        <taxon>Suessiales</taxon>
        <taxon>Symbiodiniaceae</taxon>
        <taxon>Symbiodinium</taxon>
    </lineage>
</organism>
<dbReference type="AlphaFoldDB" id="A0A812ME20"/>
<protein>
    <submittedName>
        <fullName evidence="2">PlbB protein</fullName>
    </submittedName>
</protein>
<feature type="compositionally biased region" description="Acidic residues" evidence="1">
    <location>
        <begin position="101"/>
        <end position="110"/>
    </location>
</feature>
<reference evidence="2" key="1">
    <citation type="submission" date="2021-02" db="EMBL/GenBank/DDBJ databases">
        <authorList>
            <person name="Dougan E. K."/>
            <person name="Rhodes N."/>
            <person name="Thang M."/>
            <person name="Chan C."/>
        </authorList>
    </citation>
    <scope>NUCLEOTIDE SEQUENCE</scope>
</reference>
<feature type="region of interest" description="Disordered" evidence="1">
    <location>
        <begin position="71"/>
        <end position="122"/>
    </location>
</feature>
<feature type="compositionally biased region" description="Low complexity" evidence="1">
    <location>
        <begin position="111"/>
        <end position="121"/>
    </location>
</feature>
<comment type="caution">
    <text evidence="2">The sequence shown here is derived from an EMBL/GenBank/DDBJ whole genome shotgun (WGS) entry which is preliminary data.</text>
</comment>
<accession>A0A812ME20</accession>
<keyword evidence="3" id="KW-1185">Reference proteome</keyword>
<sequence>MPCSLRQCRFFAKTSEAPFDWLHDHLGRWLQLLRRVKRTACFPSGSNESEMENVTGLGETSDSVMLRRLSSQADDSDPLNASDDSGNMSDDNMTLDSDNITSDEGDENESNESNGSNASSGHTGHEWWYMQPAMESSGLQGWYAIDLMRECPSGPPLRAAAEVVKCPEAILELLERFLRETLVFGIDEDYRGWCPPELNVTMNESQSENESMADLNLNFLGEEERLRDQLDRLRRTEVSPGSTVFFDKPAWVSEEGRHASNLQFVHAPPKPQPQTPPMLAAFVQIGDFFGAMDRASLNYSAIIQREFQQVLVEAAALSWALCSQTRRCDRLALLFVLEVAQAALQRWFLRVGHGDRVRPEGHDELLSEVHVELGLVDRMPERPTFLHWHNRIAIFPAPTVSTVWPRGASIEQRARIMAYGRHFHPSLEPQCLVESNQSWAAFPAVQVSETGLRCALTPTRYGRHMENLTFAFASRVKVAGVRMRTERTHLGAPEVRDCGNESIEMEVWEEYDEDEMPEMGNDSNVSNSTVGMSSAGNATEKRAMRARYFQYTNCSYQVEPEPETHVSDEMVAPLGVGYNTEVM</sequence>